<dbReference type="PIRSF" id="PIRSF000127">
    <property type="entry name" value="Xanthine_DH"/>
    <property type="match status" value="1"/>
</dbReference>
<evidence type="ECO:0000256" key="8">
    <source>
        <dbReference type="ARBA" id="ARBA00022723"/>
    </source>
</evidence>
<keyword evidence="7 18" id="KW-0001">2Fe-2S</keyword>
<feature type="binding site" evidence="18">
    <location>
        <position position="84"/>
    </location>
    <ligand>
        <name>[2Fe-2S] cluster</name>
        <dbReference type="ChEBI" id="CHEBI:190135"/>
        <label>1</label>
    </ligand>
</feature>
<dbReference type="PROSITE" id="PS51387">
    <property type="entry name" value="FAD_PCMH"/>
    <property type="match status" value="1"/>
</dbReference>
<organism evidence="21 22">
    <name type="scientific">Pieris brassicae</name>
    <name type="common">White butterfly</name>
    <name type="synonym">Large white butterfly</name>
    <dbReference type="NCBI Taxonomy" id="7116"/>
    <lineage>
        <taxon>Eukaryota</taxon>
        <taxon>Metazoa</taxon>
        <taxon>Ecdysozoa</taxon>
        <taxon>Arthropoda</taxon>
        <taxon>Hexapoda</taxon>
        <taxon>Insecta</taxon>
        <taxon>Pterygota</taxon>
        <taxon>Neoptera</taxon>
        <taxon>Endopterygota</taxon>
        <taxon>Lepidoptera</taxon>
        <taxon>Glossata</taxon>
        <taxon>Ditrysia</taxon>
        <taxon>Papilionoidea</taxon>
        <taxon>Pieridae</taxon>
        <taxon>Pierinae</taxon>
        <taxon>Pieris</taxon>
    </lineage>
</organism>
<accession>A0A9P0THE7</accession>
<dbReference type="Proteomes" id="UP001152562">
    <property type="component" value="Unassembled WGS sequence"/>
</dbReference>
<evidence type="ECO:0000256" key="3">
    <source>
        <dbReference type="ARBA" id="ARBA00006849"/>
    </source>
</evidence>
<evidence type="ECO:0000259" key="19">
    <source>
        <dbReference type="PROSITE" id="PS51085"/>
    </source>
</evidence>
<dbReference type="PROSITE" id="PS00197">
    <property type="entry name" value="2FE2S_FER_1"/>
    <property type="match status" value="1"/>
</dbReference>
<comment type="cofactor">
    <cofactor evidence="18">
        <name>[2Fe-2S] cluster</name>
        <dbReference type="ChEBI" id="CHEBI:190135"/>
    </cofactor>
    <text evidence="18">Binds 2 [2Fe-2S] clusters.</text>
</comment>
<keyword evidence="10" id="KW-0560">Oxidoreductase</keyword>
<proteinExistence type="inferred from homology"/>
<dbReference type="InterPro" id="IPR016208">
    <property type="entry name" value="Ald_Oxase/xanthine_DH-like"/>
</dbReference>
<evidence type="ECO:0008006" key="23">
    <source>
        <dbReference type="Google" id="ProtNLM"/>
    </source>
</evidence>
<gene>
    <name evidence="21" type="ORF">PIBRA_LOCUS8214</name>
</gene>
<dbReference type="InterPro" id="IPR006058">
    <property type="entry name" value="2Fe2S_fd_BS"/>
</dbReference>
<dbReference type="GO" id="GO:0051537">
    <property type="term" value="F:2 iron, 2 sulfur cluster binding"/>
    <property type="evidence" value="ECO:0007669"/>
    <property type="project" value="UniProtKB-KW"/>
</dbReference>
<feature type="active site" description="Proton acceptor" evidence="16">
    <location>
        <position position="1210"/>
    </location>
</feature>
<dbReference type="SMART" id="SM01092">
    <property type="entry name" value="CO_deh_flav_C"/>
    <property type="match status" value="1"/>
</dbReference>
<evidence type="ECO:0000256" key="15">
    <source>
        <dbReference type="ARBA" id="ARBA00034078"/>
    </source>
</evidence>
<keyword evidence="11 18" id="KW-0408">Iron</keyword>
<reference evidence="21" key="1">
    <citation type="submission" date="2022-05" db="EMBL/GenBank/DDBJ databases">
        <authorList>
            <person name="Okamura Y."/>
        </authorList>
    </citation>
    <scope>NUCLEOTIDE SEQUENCE</scope>
</reference>
<feature type="binding site" evidence="18">
    <location>
        <position position="62"/>
    </location>
    <ligand>
        <name>[2Fe-2S] cluster</name>
        <dbReference type="ChEBI" id="CHEBI:190135"/>
        <label>1</label>
    </ligand>
</feature>
<evidence type="ECO:0000313" key="21">
    <source>
        <dbReference type="EMBL" id="CAH4031740.1"/>
    </source>
</evidence>
<evidence type="ECO:0000256" key="6">
    <source>
        <dbReference type="ARBA" id="ARBA00022630"/>
    </source>
</evidence>
<evidence type="ECO:0000256" key="2">
    <source>
        <dbReference type="ARBA" id="ARBA00004275"/>
    </source>
</evidence>
<evidence type="ECO:0000256" key="4">
    <source>
        <dbReference type="ARBA" id="ARBA00011738"/>
    </source>
</evidence>
<dbReference type="SMART" id="SM01008">
    <property type="entry name" value="Ald_Xan_dh_C"/>
    <property type="match status" value="1"/>
</dbReference>
<dbReference type="Pfam" id="PF03450">
    <property type="entry name" value="CO_deh_flav_C"/>
    <property type="match status" value="1"/>
</dbReference>
<dbReference type="Gene3D" id="3.30.390.50">
    <property type="entry name" value="CO dehydrogenase flavoprotein, C-terminal domain"/>
    <property type="match status" value="1"/>
</dbReference>
<dbReference type="InterPro" id="IPR016169">
    <property type="entry name" value="FAD-bd_PCMH_sub2"/>
</dbReference>
<dbReference type="GO" id="GO:0016491">
    <property type="term" value="F:oxidoreductase activity"/>
    <property type="evidence" value="ECO:0007669"/>
    <property type="project" value="UniProtKB-KW"/>
</dbReference>
<keyword evidence="8 18" id="KW-0479">Metal-binding</keyword>
<comment type="caution">
    <text evidence="21">The sequence shown here is derived from an EMBL/GenBank/DDBJ whole genome shotgun (WGS) entry which is preliminary data.</text>
</comment>
<keyword evidence="13" id="KW-0520">NAD</keyword>
<dbReference type="EMBL" id="CALOZG010000018">
    <property type="protein sequence ID" value="CAH4031740.1"/>
    <property type="molecule type" value="Genomic_DNA"/>
</dbReference>
<evidence type="ECO:0000313" key="22">
    <source>
        <dbReference type="Proteomes" id="UP001152562"/>
    </source>
</evidence>
<dbReference type="SUPFAM" id="SSF56176">
    <property type="entry name" value="FAD-binding/transporter-associated domain-like"/>
    <property type="match status" value="1"/>
</dbReference>
<feature type="binding site" evidence="17">
    <location>
        <begin position="328"/>
        <end position="332"/>
    </location>
    <ligand>
        <name>FAD</name>
        <dbReference type="ChEBI" id="CHEBI:57692"/>
    </ligand>
</feature>
<dbReference type="FunFam" id="3.10.20.30:FF:000012">
    <property type="entry name" value="Xanthine dehydrogenase/oxidase"/>
    <property type="match status" value="1"/>
</dbReference>
<keyword evidence="5 18" id="KW-0500">Molybdenum</keyword>
<dbReference type="FunFam" id="3.30.365.10:FF:000001">
    <property type="entry name" value="Xanthine dehydrogenase oxidase"/>
    <property type="match status" value="1"/>
</dbReference>
<evidence type="ECO:0000256" key="13">
    <source>
        <dbReference type="ARBA" id="ARBA00023027"/>
    </source>
</evidence>
<feature type="binding site" evidence="18">
    <location>
        <position position="59"/>
    </location>
    <ligand>
        <name>[2Fe-2S] cluster</name>
        <dbReference type="ChEBI" id="CHEBI:190135"/>
        <label>1</label>
    </ligand>
</feature>
<dbReference type="FunFam" id="3.30.390.50:FF:000003">
    <property type="entry name" value="Aldehyde oxidase1"/>
    <property type="match status" value="1"/>
</dbReference>
<comment type="subunit">
    <text evidence="4">Homodimer.</text>
</comment>
<keyword evidence="9 17" id="KW-0274">FAD</keyword>
<keyword evidence="14" id="KW-0576">Peroxisome</keyword>
<dbReference type="GO" id="GO:0005506">
    <property type="term" value="F:iron ion binding"/>
    <property type="evidence" value="ECO:0007669"/>
    <property type="project" value="InterPro"/>
</dbReference>
<evidence type="ECO:0000256" key="17">
    <source>
        <dbReference type="PIRSR" id="PIRSR000127-2"/>
    </source>
</evidence>
<comment type="cofactor">
    <cofactor evidence="1 17">
        <name>FAD</name>
        <dbReference type="ChEBI" id="CHEBI:57692"/>
    </cofactor>
</comment>
<dbReference type="GO" id="GO:0005777">
    <property type="term" value="C:peroxisome"/>
    <property type="evidence" value="ECO:0007669"/>
    <property type="project" value="UniProtKB-SubCell"/>
</dbReference>
<dbReference type="InterPro" id="IPR036010">
    <property type="entry name" value="2Fe-2S_ferredoxin-like_sf"/>
</dbReference>
<evidence type="ECO:0000256" key="1">
    <source>
        <dbReference type="ARBA" id="ARBA00001974"/>
    </source>
</evidence>
<dbReference type="InterPro" id="IPR036683">
    <property type="entry name" value="CO_DH_flav_C_dom_sf"/>
</dbReference>
<comment type="subcellular location">
    <subcellularLocation>
        <location evidence="2">Peroxisome</location>
    </subcellularLocation>
</comment>
<dbReference type="Gene3D" id="3.30.365.10">
    <property type="entry name" value="Aldehyde oxidase/xanthine dehydrogenase, molybdopterin binding domain"/>
    <property type="match status" value="4"/>
</dbReference>
<feature type="binding site" evidence="18">
    <location>
        <position position="772"/>
    </location>
    <ligand>
        <name>Mo-molybdopterin</name>
        <dbReference type="ChEBI" id="CHEBI:71302"/>
    </ligand>
    <ligandPart>
        <name>Mo</name>
        <dbReference type="ChEBI" id="CHEBI:28685"/>
    </ligandPart>
</feature>
<dbReference type="InterPro" id="IPR046867">
    <property type="entry name" value="AldOxase/xan_DH_MoCoBD2"/>
</dbReference>
<dbReference type="Pfam" id="PF01799">
    <property type="entry name" value="Fer2_2"/>
    <property type="match status" value="1"/>
</dbReference>
<evidence type="ECO:0000256" key="9">
    <source>
        <dbReference type="ARBA" id="ARBA00022827"/>
    </source>
</evidence>
<evidence type="ECO:0000256" key="5">
    <source>
        <dbReference type="ARBA" id="ARBA00022505"/>
    </source>
</evidence>
<dbReference type="InterPro" id="IPR016166">
    <property type="entry name" value="FAD-bd_PCMH"/>
</dbReference>
<keyword evidence="12 18" id="KW-0411">Iron-sulfur</keyword>
<evidence type="ECO:0000256" key="10">
    <source>
        <dbReference type="ARBA" id="ARBA00023002"/>
    </source>
</evidence>
<dbReference type="PANTHER" id="PTHR11908:SF132">
    <property type="entry name" value="ALDEHYDE OXIDASE 1-RELATED"/>
    <property type="match status" value="1"/>
</dbReference>
<feature type="binding site" evidence="18">
    <location>
        <position position="159"/>
    </location>
    <ligand>
        <name>[2Fe-2S] cluster</name>
        <dbReference type="ChEBI" id="CHEBI:190135"/>
        <label>2</label>
    </ligand>
</feature>
<dbReference type="Pfam" id="PF01315">
    <property type="entry name" value="Ald_Xan_dh_C"/>
    <property type="match status" value="1"/>
</dbReference>
<keyword evidence="22" id="KW-1185">Reference proteome</keyword>
<dbReference type="AlphaFoldDB" id="A0A9P0THE7"/>
<feature type="binding site" evidence="18">
    <location>
        <position position="124"/>
    </location>
    <ligand>
        <name>[2Fe-2S] cluster</name>
        <dbReference type="ChEBI" id="CHEBI:190135"/>
        <label>2</label>
    </ligand>
</feature>
<dbReference type="InterPro" id="IPR001041">
    <property type="entry name" value="2Fe-2S_ferredoxin-type"/>
</dbReference>
<comment type="cofactor">
    <cofactor evidence="15">
        <name>[2Fe-2S] cluster</name>
        <dbReference type="ChEBI" id="CHEBI:190135"/>
    </cofactor>
</comment>
<feature type="domain" description="FAD-binding PCMH-type" evidence="20">
    <location>
        <begin position="214"/>
        <end position="393"/>
    </location>
</feature>
<name>A0A9P0THE7_PIEBR</name>
<dbReference type="Gene3D" id="1.10.150.120">
    <property type="entry name" value="[2Fe-2S]-binding domain"/>
    <property type="match status" value="1"/>
</dbReference>
<evidence type="ECO:0000256" key="11">
    <source>
        <dbReference type="ARBA" id="ARBA00023004"/>
    </source>
</evidence>
<evidence type="ECO:0000256" key="18">
    <source>
        <dbReference type="PIRSR" id="PIRSR000127-3"/>
    </source>
</evidence>
<dbReference type="InterPro" id="IPR000674">
    <property type="entry name" value="Ald_Oxase/Xan_DH_a/b"/>
</dbReference>
<feature type="binding site" evidence="17">
    <location>
        <position position="401"/>
    </location>
    <ligand>
        <name>FAD</name>
        <dbReference type="ChEBI" id="CHEBI:57692"/>
    </ligand>
</feature>
<feature type="binding site" evidence="18">
    <location>
        <position position="157"/>
    </location>
    <ligand>
        <name>[2Fe-2S] cluster</name>
        <dbReference type="ChEBI" id="CHEBI:190135"/>
        <label>2</label>
    </ligand>
</feature>
<keyword evidence="6" id="KW-0285">Flavoprotein</keyword>
<sequence>MSVELTVYILTDMPCIEFTINGKICRVDNTIPRHTTLNAYIRYYLGLPGTKAMCHQGVCGACIVMVHGFRATSGKYETFSVNSCLVLALSCHGWEITTIEEIGNRRNGYDAVQKRIAKNYGTQCGYCTPGFVMHLHSLLPKKLQMKELENSFGSNTCRCTGYRPILDTIKSFGSDAPQIEDIEELRICEKKCDRKCSISSEWSVLEENDEVIEIDCGSEKFYKVWTIEQIFEVIRGPCEYRFVDGNTAQGVLPGFSDYPPVIIDISDVTTLKKYYFDQNLVLGGNISIEDCITIFKKEGQEREEFSYLLEFVKHLDVVAHIPVRKIASLAGNFMIKHIKRHYQSDLYLLFECVGAVVTIKSENSELTLTLAEFLKQDMKGFLITNFKLPPLSSAHVVRTYKITPRNQNALAIVNAAFNFKVNHDTLAIEEATIVYGNITETFVHAFRCEKYLQGRNMFSNGSLQSAIQILNQEIQPDKVPLELSPMTRKKIAIGVFYRFILSICPPELYPYFYASGATNITRPLSSGKQLYPTSPDLYPLTKPVQKLEAIIQTSGEAAYVNDMPLGLNDVFAAFVLSTVHGGSVDSINYDILETPGVVALLTAKDIPGKNSFGFPGIPLQEVDEYILGTDDIQYCGQPIAIIVAASEYLAVKMAEKVEVTYKNVPKTPAVITIDEAKEIKSRYKEGTADAEKIVPKGRGEDIKKVIKGKYYIGAQYHYYLEPQTSIVVPVDKGFEVHSATQWIDLTQICVARCLGIKESDVLVIVRRLGGGFGGKLSRSVQIATACAVVAKNLNRPCRFILPFGTSLASIGRRPPAQCTYEVGVDEVGKIQYLDATVIQDYGCSKNENTLSYVAGGFPNCYNTDYYNLKTAYVITDLPSNTFARAPGTLEGIACIENIMEHIAQELDLDVTGVRLVNMRKDDNDIPELINELKKDSDYEERNSKIIQYNKDNRWMKKSIHIAVMLFPVIYYGNYSAIVSIYRGDGTVTVTTGGIEMGQGVNTKAAQVCAYKLGIPVDMVSILPNYSFACANGVFSGSSIVSESVCFAIIKACDEILDRIKSLRKSLSNPTWLQLIQAAADQQIDLCAEYMMNDKEPTLAGYSAFSVAICETTLDVLTGRFQIDRVDILEDAGTSTNPTVDIGQVEGAYIQGLSYHTMEDFMYSTYGKLLNDRALYYDVFLAKDIPVDFRVKLRFNSKNPKGVLGSKTVGEMGICVAYGITYALRKCINESRKESGYPAKWFDFEFPRNTESILEALDVHLNEFVLNK</sequence>
<dbReference type="InterPro" id="IPR002346">
    <property type="entry name" value="Mopterin_DH_FAD-bd"/>
</dbReference>
<feature type="binding site" evidence="18">
    <location>
        <position position="884"/>
    </location>
    <ligand>
        <name>Mo-molybdopterin</name>
        <dbReference type="ChEBI" id="CHEBI:71302"/>
    </ligand>
    <ligandPart>
        <name>Mo</name>
        <dbReference type="ChEBI" id="CHEBI:28685"/>
    </ligandPart>
</feature>
<dbReference type="Gene3D" id="3.10.20.30">
    <property type="match status" value="1"/>
</dbReference>
<feature type="binding site" evidence="18">
    <location>
        <position position="127"/>
    </location>
    <ligand>
        <name>[2Fe-2S] cluster</name>
        <dbReference type="ChEBI" id="CHEBI:190135"/>
        <label>2</label>
    </ligand>
</feature>
<dbReference type="GO" id="GO:0071949">
    <property type="term" value="F:FAD binding"/>
    <property type="evidence" value="ECO:0007669"/>
    <property type="project" value="InterPro"/>
</dbReference>
<dbReference type="PANTHER" id="PTHR11908">
    <property type="entry name" value="XANTHINE DEHYDROGENASE"/>
    <property type="match status" value="1"/>
</dbReference>
<dbReference type="InterPro" id="IPR037165">
    <property type="entry name" value="AldOxase/xan_DH_Mopterin-bd_sf"/>
</dbReference>
<dbReference type="InterPro" id="IPR012675">
    <property type="entry name" value="Beta-grasp_dom_sf"/>
</dbReference>
<evidence type="ECO:0000256" key="7">
    <source>
        <dbReference type="ARBA" id="ARBA00022714"/>
    </source>
</evidence>
<feature type="domain" description="2Fe-2S ferredoxin-type" evidence="19">
    <location>
        <begin position="14"/>
        <end position="102"/>
    </location>
</feature>
<dbReference type="InterPro" id="IPR036856">
    <property type="entry name" value="Ald_Oxase/Xan_DH_a/b_sf"/>
</dbReference>
<dbReference type="InterPro" id="IPR036318">
    <property type="entry name" value="FAD-bd_PCMH-like_sf"/>
</dbReference>
<dbReference type="SUPFAM" id="SSF54292">
    <property type="entry name" value="2Fe-2S ferredoxin-like"/>
    <property type="match status" value="1"/>
</dbReference>
<comment type="similarity">
    <text evidence="3">Belongs to the xanthine dehydrogenase family.</text>
</comment>
<dbReference type="SUPFAM" id="SSF47741">
    <property type="entry name" value="CO dehydrogenase ISP C-domain like"/>
    <property type="match status" value="1"/>
</dbReference>
<dbReference type="SUPFAM" id="SSF54665">
    <property type="entry name" value="CO dehydrogenase molybdoprotein N-domain-like"/>
    <property type="match status" value="1"/>
</dbReference>
<dbReference type="Pfam" id="PF20256">
    <property type="entry name" value="MoCoBD_2"/>
    <property type="match status" value="1"/>
</dbReference>
<protein>
    <recommendedName>
        <fullName evidence="23">FAD-binding PCMH-type domain-containing protein</fullName>
    </recommendedName>
</protein>
<evidence type="ECO:0000256" key="14">
    <source>
        <dbReference type="ARBA" id="ARBA00023140"/>
    </source>
</evidence>
<dbReference type="InterPro" id="IPR005107">
    <property type="entry name" value="CO_DH_flav_C"/>
</dbReference>
<dbReference type="PROSITE" id="PS51085">
    <property type="entry name" value="2FE2S_FER_2"/>
    <property type="match status" value="1"/>
</dbReference>
<dbReference type="Gene3D" id="3.30.465.10">
    <property type="match status" value="1"/>
</dbReference>
<dbReference type="InterPro" id="IPR036884">
    <property type="entry name" value="2Fe-2S-bd_dom_sf"/>
</dbReference>
<dbReference type="InterPro" id="IPR008274">
    <property type="entry name" value="AldOxase/xan_DH_MoCoBD1"/>
</dbReference>
<evidence type="ECO:0000256" key="12">
    <source>
        <dbReference type="ARBA" id="ARBA00023014"/>
    </source>
</evidence>
<feature type="binding site" evidence="18">
    <location>
        <position position="741"/>
    </location>
    <ligand>
        <name>Mo-molybdopterin</name>
        <dbReference type="ChEBI" id="CHEBI:71302"/>
    </ligand>
    <ligandPart>
        <name>Mo</name>
        <dbReference type="ChEBI" id="CHEBI:28685"/>
    </ligandPart>
</feature>
<dbReference type="Gene3D" id="3.90.1170.50">
    <property type="entry name" value="Aldehyde oxidase/xanthine dehydrogenase, a/b hammerhead"/>
    <property type="match status" value="1"/>
</dbReference>
<feature type="binding site" evidence="18">
    <location>
        <position position="54"/>
    </location>
    <ligand>
        <name>[2Fe-2S] cluster</name>
        <dbReference type="ChEBI" id="CHEBI:190135"/>
        <label>1</label>
    </ligand>
</feature>
<comment type="cofactor">
    <cofactor evidence="18">
        <name>Mo-molybdopterin</name>
        <dbReference type="ChEBI" id="CHEBI:71302"/>
    </cofactor>
    <text evidence="18">Binds 1 Mo-molybdopterin (Mo-MPT) cofactor per subunit.</text>
</comment>
<dbReference type="SUPFAM" id="SSF56003">
    <property type="entry name" value="Molybdenum cofactor-binding domain"/>
    <property type="match status" value="1"/>
</dbReference>
<evidence type="ECO:0000256" key="16">
    <source>
        <dbReference type="PIRSR" id="PIRSR000127-1"/>
    </source>
</evidence>
<dbReference type="Pfam" id="PF02738">
    <property type="entry name" value="MoCoBD_1"/>
    <property type="match status" value="1"/>
</dbReference>
<evidence type="ECO:0000259" key="20">
    <source>
        <dbReference type="PROSITE" id="PS51387"/>
    </source>
</evidence>
<dbReference type="InterPro" id="IPR002888">
    <property type="entry name" value="2Fe-2S-bd"/>
</dbReference>
<dbReference type="Pfam" id="PF00941">
    <property type="entry name" value="FAD_binding_5"/>
    <property type="match status" value="1"/>
</dbReference>
<dbReference type="SUPFAM" id="SSF55447">
    <property type="entry name" value="CO dehydrogenase flavoprotein C-terminal domain-like"/>
    <property type="match status" value="1"/>
</dbReference>